<dbReference type="EC" id="2.7.13.3" evidence="2"/>
<dbReference type="InterPro" id="IPR036890">
    <property type="entry name" value="HATPase_C_sf"/>
</dbReference>
<keyword evidence="9" id="KW-1133">Transmembrane helix</keyword>
<evidence type="ECO:0000313" key="11">
    <source>
        <dbReference type="EMBL" id="BBD10002.1"/>
    </source>
</evidence>
<feature type="domain" description="Histidine kinase" evidence="10">
    <location>
        <begin position="233"/>
        <end position="418"/>
    </location>
</feature>
<comment type="catalytic activity">
    <reaction evidence="1">
        <text>ATP + protein L-histidine = ADP + protein N-phospho-L-histidine.</text>
        <dbReference type="EC" id="2.7.13.3"/>
    </reaction>
</comment>
<dbReference type="Gene3D" id="1.20.5.1930">
    <property type="match status" value="1"/>
</dbReference>
<keyword evidence="6 11" id="KW-0418">Kinase</keyword>
<organism evidence="11 12">
    <name type="scientific">Desulfovibrio ferrophilus</name>
    <dbReference type="NCBI Taxonomy" id="241368"/>
    <lineage>
        <taxon>Bacteria</taxon>
        <taxon>Pseudomonadati</taxon>
        <taxon>Thermodesulfobacteriota</taxon>
        <taxon>Desulfovibrionia</taxon>
        <taxon>Desulfovibrionales</taxon>
        <taxon>Desulfovibrionaceae</taxon>
        <taxon>Desulfovibrio</taxon>
    </lineage>
</organism>
<dbReference type="Gene3D" id="3.30.565.10">
    <property type="entry name" value="Histidine kinase-like ATPase, C-terminal domain"/>
    <property type="match status" value="1"/>
</dbReference>
<keyword evidence="12" id="KW-1185">Reference proteome</keyword>
<evidence type="ECO:0000256" key="4">
    <source>
        <dbReference type="ARBA" id="ARBA00022679"/>
    </source>
</evidence>
<evidence type="ECO:0000256" key="8">
    <source>
        <dbReference type="ARBA" id="ARBA00023012"/>
    </source>
</evidence>
<evidence type="ECO:0000313" key="12">
    <source>
        <dbReference type="Proteomes" id="UP000269883"/>
    </source>
</evidence>
<dbReference type="KEGG" id="dfl:DFE_3276"/>
<dbReference type="Proteomes" id="UP000269883">
    <property type="component" value="Chromosome"/>
</dbReference>
<reference evidence="11 12" key="1">
    <citation type="journal article" date="2018" name="Sci. Adv.">
        <title>Multi-heme cytochromes provide a pathway for survival in energy-limited environments.</title>
        <authorList>
            <person name="Deng X."/>
            <person name="Dohmae N."/>
            <person name="Nealson K.H."/>
            <person name="Hashimoto K."/>
            <person name="Okamoto A."/>
        </authorList>
    </citation>
    <scope>NUCLEOTIDE SEQUENCE [LARGE SCALE GENOMIC DNA]</scope>
    <source>
        <strain evidence="11 12">IS5</strain>
    </source>
</reference>
<dbReference type="GO" id="GO:0005524">
    <property type="term" value="F:ATP binding"/>
    <property type="evidence" value="ECO:0007669"/>
    <property type="project" value="UniProtKB-KW"/>
</dbReference>
<proteinExistence type="predicted"/>
<evidence type="ECO:0000256" key="6">
    <source>
        <dbReference type="ARBA" id="ARBA00022777"/>
    </source>
</evidence>
<evidence type="ECO:0000256" key="7">
    <source>
        <dbReference type="ARBA" id="ARBA00022840"/>
    </source>
</evidence>
<dbReference type="GO" id="GO:0046983">
    <property type="term" value="F:protein dimerization activity"/>
    <property type="evidence" value="ECO:0007669"/>
    <property type="project" value="InterPro"/>
</dbReference>
<dbReference type="SUPFAM" id="SSF55874">
    <property type="entry name" value="ATPase domain of HSP90 chaperone/DNA topoisomerase II/histidine kinase"/>
    <property type="match status" value="1"/>
</dbReference>
<accession>A0A2Z6B3C7</accession>
<keyword evidence="8" id="KW-0902">Two-component regulatory system</keyword>
<dbReference type="Pfam" id="PF02518">
    <property type="entry name" value="HATPase_c"/>
    <property type="match status" value="1"/>
</dbReference>
<dbReference type="PANTHER" id="PTHR24421:SF10">
    <property type="entry name" value="NITRATE_NITRITE SENSOR PROTEIN NARQ"/>
    <property type="match status" value="1"/>
</dbReference>
<dbReference type="PROSITE" id="PS51257">
    <property type="entry name" value="PROKAR_LIPOPROTEIN"/>
    <property type="match status" value="1"/>
</dbReference>
<dbReference type="EMBL" id="AP017378">
    <property type="protein sequence ID" value="BBD10002.1"/>
    <property type="molecule type" value="Genomic_DNA"/>
</dbReference>
<dbReference type="OrthoDB" id="6231at2"/>
<dbReference type="InterPro" id="IPR011712">
    <property type="entry name" value="Sig_transdc_His_kin_sub3_dim/P"/>
</dbReference>
<dbReference type="InterPro" id="IPR003594">
    <property type="entry name" value="HATPase_dom"/>
</dbReference>
<dbReference type="Pfam" id="PF07730">
    <property type="entry name" value="HisKA_3"/>
    <property type="match status" value="1"/>
</dbReference>
<protein>
    <recommendedName>
        <fullName evidence="2">histidine kinase</fullName>
        <ecNumber evidence="2">2.7.13.3</ecNumber>
    </recommendedName>
</protein>
<keyword evidence="4" id="KW-0808">Transferase</keyword>
<dbReference type="RefSeq" id="WP_126381003.1">
    <property type="nucleotide sequence ID" value="NZ_AP017378.1"/>
</dbReference>
<keyword evidence="5" id="KW-0547">Nucleotide-binding</keyword>
<evidence type="ECO:0000256" key="1">
    <source>
        <dbReference type="ARBA" id="ARBA00000085"/>
    </source>
</evidence>
<dbReference type="GO" id="GO:0016020">
    <property type="term" value="C:membrane"/>
    <property type="evidence" value="ECO:0007669"/>
    <property type="project" value="InterPro"/>
</dbReference>
<gene>
    <name evidence="11" type="ORF">DFE_3276</name>
</gene>
<evidence type="ECO:0000256" key="9">
    <source>
        <dbReference type="SAM" id="Phobius"/>
    </source>
</evidence>
<evidence type="ECO:0000256" key="5">
    <source>
        <dbReference type="ARBA" id="ARBA00022741"/>
    </source>
</evidence>
<dbReference type="SMART" id="SM00387">
    <property type="entry name" value="HATPase_c"/>
    <property type="match status" value="1"/>
</dbReference>
<feature type="transmembrane region" description="Helical" evidence="9">
    <location>
        <begin position="162"/>
        <end position="184"/>
    </location>
</feature>
<keyword evidence="3" id="KW-0597">Phosphoprotein</keyword>
<dbReference type="GO" id="GO:0000155">
    <property type="term" value="F:phosphorelay sensor kinase activity"/>
    <property type="evidence" value="ECO:0007669"/>
    <property type="project" value="InterPro"/>
</dbReference>
<dbReference type="InterPro" id="IPR005467">
    <property type="entry name" value="His_kinase_dom"/>
</dbReference>
<dbReference type="InterPro" id="IPR050482">
    <property type="entry name" value="Sensor_HK_TwoCompSys"/>
</dbReference>
<sequence length="418" mass="46653">MRIRTRLLIVIALTILQVLLVIGCLVWIQFRLSVALEEMHDAQALNSGASALFLLANEYSSDSAPRVRAQWEIAIASQEERMHRFVGQYEAVGLLALERKFSQAKLIAHRLFDSSARGDIPQAGILQRALLLHFIATVQETGEATRQLVEESSSRLKSVQRLGTSLVLGLMVSVGLFVVVWLSIVRRSVIKQQELTVHRNELAQELERRMVAETALQDAQRRMLAAVEEERSRIGQELHDGVGQALSAVRLLLEAQPSEQYGAEQRRKLCDYMLQTSEDLRRVVNDLRPVALDDIGLNAALRTLARQFEVSGLVVSLALPADDDLVPLALRTQVYRIVQEALNNVFRHARARRVDIQLTLTDELVLTVEDDGCGFDLEVEIEGNGLSNIRSRARTWGGEAEIESRPGKGTLISVGFQV</sequence>
<dbReference type="PROSITE" id="PS50109">
    <property type="entry name" value="HIS_KIN"/>
    <property type="match status" value="1"/>
</dbReference>
<keyword evidence="9" id="KW-0472">Membrane</keyword>
<dbReference type="AlphaFoldDB" id="A0A2Z6B3C7"/>
<evidence type="ECO:0000256" key="2">
    <source>
        <dbReference type="ARBA" id="ARBA00012438"/>
    </source>
</evidence>
<evidence type="ECO:0000256" key="3">
    <source>
        <dbReference type="ARBA" id="ARBA00022553"/>
    </source>
</evidence>
<evidence type="ECO:0000259" key="10">
    <source>
        <dbReference type="PROSITE" id="PS50109"/>
    </source>
</evidence>
<keyword evidence="9" id="KW-0812">Transmembrane</keyword>
<feature type="transmembrane region" description="Helical" evidence="9">
    <location>
        <begin position="7"/>
        <end position="30"/>
    </location>
</feature>
<dbReference type="CDD" id="cd16917">
    <property type="entry name" value="HATPase_UhpB-NarQ-NarX-like"/>
    <property type="match status" value="1"/>
</dbReference>
<keyword evidence="7" id="KW-0067">ATP-binding</keyword>
<dbReference type="PANTHER" id="PTHR24421">
    <property type="entry name" value="NITRATE/NITRITE SENSOR PROTEIN NARX-RELATED"/>
    <property type="match status" value="1"/>
</dbReference>
<name>A0A2Z6B3C7_9BACT</name>